<dbReference type="InterPro" id="IPR036179">
    <property type="entry name" value="Ig-like_dom_sf"/>
</dbReference>
<dbReference type="GO" id="GO:0001817">
    <property type="term" value="P:regulation of cytokine production"/>
    <property type="evidence" value="ECO:0007669"/>
    <property type="project" value="TreeGrafter"/>
</dbReference>
<dbReference type="InterPro" id="IPR050504">
    <property type="entry name" value="IgSF_BTN/MOG"/>
</dbReference>
<dbReference type="GeneTree" id="ENSGT01050000244843"/>
<dbReference type="SUPFAM" id="SSF48726">
    <property type="entry name" value="Immunoglobulin"/>
    <property type="match status" value="2"/>
</dbReference>
<sequence>MLYSLITVSGSDCSCEGHGLRSQCFGILSVSVLWWVCQSQVIGPSQPIVATLGDSIILPSYLKPVYDAMKVTVEWARPDLDPRFVYVSRIGQDLEHMKNPAYKGRTSMFIDELKHGNISLKLSKVKQADAGRYRCFIPETRKDTFMDLVVGALPAPVITLEGTDGKGGVVLQCESAGWYPEPELLWLDGEGKLLSAGPPETVRGPDDLYTVSSRVTVEKRHSNTFTCREKQKIRDDLKPLREALDKKHAEVHLLV</sequence>
<keyword evidence="2" id="KW-0732">Signal</keyword>
<dbReference type="Gene3D" id="2.60.40.10">
    <property type="entry name" value="Immunoglobulins"/>
    <property type="match status" value="2"/>
</dbReference>
<accession>A0A3B5AW58</accession>
<dbReference type="Ensembl" id="ENSSPAT00000018021.1">
    <property type="protein sequence ID" value="ENSSPAP00000017747.1"/>
    <property type="gene ID" value="ENSSPAG00000013394.1"/>
</dbReference>
<keyword evidence="3" id="KW-0472">Membrane</keyword>
<proteinExistence type="predicted"/>
<dbReference type="AlphaFoldDB" id="A0A3B5AW58"/>
<dbReference type="FunFam" id="2.60.40.10:FF:000142">
    <property type="entry name" value="V-set domain-containing T-cell activation inhibitor 1"/>
    <property type="match status" value="1"/>
</dbReference>
<name>A0A3B5AW58_9TELE</name>
<comment type="subcellular location">
    <subcellularLocation>
        <location evidence="1">Membrane</location>
    </subcellularLocation>
</comment>
<organism evidence="8">
    <name type="scientific">Stegastes partitus</name>
    <name type="common">bicolor damselfish</name>
    <dbReference type="NCBI Taxonomy" id="144197"/>
    <lineage>
        <taxon>Eukaryota</taxon>
        <taxon>Metazoa</taxon>
        <taxon>Chordata</taxon>
        <taxon>Craniata</taxon>
        <taxon>Vertebrata</taxon>
        <taxon>Euteleostomi</taxon>
        <taxon>Actinopterygii</taxon>
        <taxon>Neopterygii</taxon>
        <taxon>Teleostei</taxon>
        <taxon>Neoteleostei</taxon>
        <taxon>Acanthomorphata</taxon>
        <taxon>Ovalentaria</taxon>
        <taxon>Pomacentridae</taxon>
        <taxon>Stegastes</taxon>
    </lineage>
</organism>
<evidence type="ECO:0000256" key="1">
    <source>
        <dbReference type="ARBA" id="ARBA00004370"/>
    </source>
</evidence>
<evidence type="ECO:0000256" key="2">
    <source>
        <dbReference type="ARBA" id="ARBA00022729"/>
    </source>
</evidence>
<keyword evidence="5" id="KW-0325">Glycoprotein</keyword>
<evidence type="ECO:0000256" key="6">
    <source>
        <dbReference type="ARBA" id="ARBA00023319"/>
    </source>
</evidence>
<evidence type="ECO:0000256" key="3">
    <source>
        <dbReference type="ARBA" id="ARBA00023136"/>
    </source>
</evidence>
<protein>
    <recommendedName>
        <fullName evidence="7">Ig-like domain-containing protein</fullName>
    </recommendedName>
</protein>
<evidence type="ECO:0000256" key="4">
    <source>
        <dbReference type="ARBA" id="ARBA00023157"/>
    </source>
</evidence>
<keyword evidence="6" id="KW-0393">Immunoglobulin domain</keyword>
<evidence type="ECO:0000259" key="7">
    <source>
        <dbReference type="PROSITE" id="PS50835"/>
    </source>
</evidence>
<keyword evidence="4" id="KW-1015">Disulfide bond</keyword>
<dbReference type="PANTHER" id="PTHR24100:SF151">
    <property type="entry name" value="ICOS LIGAND"/>
    <property type="match status" value="1"/>
</dbReference>
<reference evidence="8" key="1">
    <citation type="submission" date="2023-09" db="UniProtKB">
        <authorList>
            <consortium name="Ensembl"/>
        </authorList>
    </citation>
    <scope>IDENTIFICATION</scope>
</reference>
<dbReference type="GO" id="GO:0009897">
    <property type="term" value="C:external side of plasma membrane"/>
    <property type="evidence" value="ECO:0007669"/>
    <property type="project" value="TreeGrafter"/>
</dbReference>
<dbReference type="PROSITE" id="PS50835">
    <property type="entry name" value="IG_LIKE"/>
    <property type="match status" value="1"/>
</dbReference>
<dbReference type="InterPro" id="IPR013783">
    <property type="entry name" value="Ig-like_fold"/>
</dbReference>
<evidence type="ECO:0000313" key="8">
    <source>
        <dbReference type="Ensembl" id="ENSSPAP00000017747.1"/>
    </source>
</evidence>
<dbReference type="PANTHER" id="PTHR24100">
    <property type="entry name" value="BUTYROPHILIN"/>
    <property type="match status" value="1"/>
</dbReference>
<feature type="domain" description="Ig-like" evidence="7">
    <location>
        <begin position="154"/>
        <end position="228"/>
    </location>
</feature>
<dbReference type="GO" id="GO:0005102">
    <property type="term" value="F:signaling receptor binding"/>
    <property type="evidence" value="ECO:0007669"/>
    <property type="project" value="TreeGrafter"/>
</dbReference>
<dbReference type="InterPro" id="IPR007110">
    <property type="entry name" value="Ig-like_dom"/>
</dbReference>
<evidence type="ECO:0000256" key="5">
    <source>
        <dbReference type="ARBA" id="ARBA00023180"/>
    </source>
</evidence>
<dbReference type="Pfam" id="PF22705">
    <property type="entry name" value="C2-set_3"/>
    <property type="match status" value="1"/>
</dbReference>
<dbReference type="GO" id="GO:1903037">
    <property type="term" value="P:regulation of leukocyte cell-cell adhesion"/>
    <property type="evidence" value="ECO:0007669"/>
    <property type="project" value="UniProtKB-ARBA"/>
</dbReference>
<dbReference type="GO" id="GO:0050852">
    <property type="term" value="P:T cell receptor signaling pathway"/>
    <property type="evidence" value="ECO:0007669"/>
    <property type="project" value="TreeGrafter"/>
</dbReference>
<dbReference type="InterPro" id="IPR053896">
    <property type="entry name" value="BTN3A2-like_Ig-C"/>
</dbReference>
<dbReference type="GO" id="GO:0050863">
    <property type="term" value="P:regulation of T cell activation"/>
    <property type="evidence" value="ECO:0007669"/>
    <property type="project" value="UniProtKB-ARBA"/>
</dbReference>